<dbReference type="PANTHER" id="PTHR43283:SF11">
    <property type="entry name" value="BETA-LACTAMASE-RELATED DOMAIN-CONTAINING PROTEIN"/>
    <property type="match status" value="1"/>
</dbReference>
<name>A0A7S9L2Z4_9SPHI</name>
<keyword evidence="2" id="KW-0732">Signal</keyword>
<feature type="chain" id="PRO_5032932529" evidence="2">
    <location>
        <begin position="25"/>
        <end position="604"/>
    </location>
</feature>
<dbReference type="InterPro" id="IPR036881">
    <property type="entry name" value="Glyco_hydro_3_C_sf"/>
</dbReference>
<feature type="domain" description="Beta-lactamase-related" evidence="3">
    <location>
        <begin position="230"/>
        <end position="586"/>
    </location>
</feature>
<dbReference type="Proteomes" id="UP000594759">
    <property type="component" value="Chromosome"/>
</dbReference>
<evidence type="ECO:0000256" key="2">
    <source>
        <dbReference type="SAM" id="SignalP"/>
    </source>
</evidence>
<dbReference type="Pfam" id="PF00144">
    <property type="entry name" value="Beta-lactamase"/>
    <property type="match status" value="1"/>
</dbReference>
<dbReference type="InterPro" id="IPR050789">
    <property type="entry name" value="Diverse_Enzym_Activities"/>
</dbReference>
<keyword evidence="1 4" id="KW-0378">Hydrolase</keyword>
<dbReference type="EMBL" id="CP064939">
    <property type="protein sequence ID" value="QPH41522.1"/>
    <property type="molecule type" value="Genomic_DNA"/>
</dbReference>
<proteinExistence type="predicted"/>
<dbReference type="RefSeq" id="WP_196100959.1">
    <property type="nucleotide sequence ID" value="NZ_CP064939.1"/>
</dbReference>
<dbReference type="InterPro" id="IPR001466">
    <property type="entry name" value="Beta-lactam-related"/>
</dbReference>
<dbReference type="KEGG" id="pex:IZT61_09805"/>
<evidence type="ECO:0000313" key="4">
    <source>
        <dbReference type="EMBL" id="QPH41522.1"/>
    </source>
</evidence>
<dbReference type="Gene3D" id="3.40.50.1700">
    <property type="entry name" value="Glycoside hydrolase family 3 C-terminal domain"/>
    <property type="match status" value="1"/>
</dbReference>
<dbReference type="GO" id="GO:0005975">
    <property type="term" value="P:carbohydrate metabolic process"/>
    <property type="evidence" value="ECO:0007669"/>
    <property type="project" value="InterPro"/>
</dbReference>
<organism evidence="4 5">
    <name type="scientific">Pedobacter endophyticus</name>
    <dbReference type="NCBI Taxonomy" id="2789740"/>
    <lineage>
        <taxon>Bacteria</taxon>
        <taxon>Pseudomonadati</taxon>
        <taxon>Bacteroidota</taxon>
        <taxon>Sphingobacteriia</taxon>
        <taxon>Sphingobacteriales</taxon>
        <taxon>Sphingobacteriaceae</taxon>
        <taxon>Pedobacter</taxon>
    </lineage>
</organism>
<gene>
    <name evidence="4" type="ORF">IZT61_09805</name>
</gene>
<keyword evidence="5" id="KW-1185">Reference proteome</keyword>
<evidence type="ECO:0000313" key="5">
    <source>
        <dbReference type="Proteomes" id="UP000594759"/>
    </source>
</evidence>
<reference evidence="4 5" key="1">
    <citation type="submission" date="2020-11" db="EMBL/GenBank/DDBJ databases">
        <title>Pedobacter endophytica, an endophytic bacteria isolated form Carex pumila.</title>
        <authorList>
            <person name="Peng Y."/>
            <person name="Jiang L."/>
            <person name="Lee J."/>
        </authorList>
    </citation>
    <scope>NUCLEOTIDE SEQUENCE [LARGE SCALE GENOMIC DNA]</scope>
    <source>
        <strain evidence="4 5">JBR3-12</strain>
    </source>
</reference>
<evidence type="ECO:0000259" key="3">
    <source>
        <dbReference type="Pfam" id="PF00144"/>
    </source>
</evidence>
<sequence length="604" mass="67129">MKRNRLFILATASFFNVLCLGACAQEHSSNEKKLSVANSISRSTVVLNNQDSIIPLKSLDKKNIASVSLSFAYSAVFDSLANKYDKITSFSADSYKDSVNLYDLEDDLKYFNTVLICVDDQNSNNAKFINFINSISKTKNVILSVFGNGTALKSFDAIQTPVVWTAQNNADAAAIVPQYIFGGISAENKLTKAYSARYTIGSGFKTAKTRLKYTVPEDAGVNSNSLKEIDAIASEAINQKATPGLVVLVAKDGKVIFNKAYGTHTYDSNMPDKVTDIFDLASVTKVTATTPSVMRLFEEGKLKLDTNIGAYIPKARTTPMNNIQVREVMLHQAGFIPYIPFHNYIKAGDYSRDSSAAFPTKVADNYYIRKGFFKDFMWPKMLNSPIKTRGKYVYSDISMYVMKDIVEHISEEPLNDYAYQNFYKPLGMQTAGFLPRNRFKADQIIPTEMDTYFRKTLLVGYVHDQGAGLAGGVSGHAGLFASANDLAIIYQMLLNRGSYGGEEYFKAQTVDMFTSKQSNVSRRGLGFDRWDPDTAKHYPSVYASPQTYGHTGYTGTCVWVDPSRGLVYVFLSNRVNPTVSDKLSDLRIRGRIQDVVNKAIDEAK</sequence>
<dbReference type="SUPFAM" id="SSF56601">
    <property type="entry name" value="beta-lactamase/transpeptidase-like"/>
    <property type="match status" value="1"/>
</dbReference>
<protein>
    <submittedName>
        <fullName evidence="4">Serine hydrolase</fullName>
    </submittedName>
</protein>
<dbReference type="InterPro" id="IPR012338">
    <property type="entry name" value="Beta-lactam/transpept-like"/>
</dbReference>
<dbReference type="AlphaFoldDB" id="A0A7S9L2Z4"/>
<dbReference type="GO" id="GO:0004553">
    <property type="term" value="F:hydrolase activity, hydrolyzing O-glycosyl compounds"/>
    <property type="evidence" value="ECO:0007669"/>
    <property type="project" value="InterPro"/>
</dbReference>
<dbReference type="PANTHER" id="PTHR43283">
    <property type="entry name" value="BETA-LACTAMASE-RELATED"/>
    <property type="match status" value="1"/>
</dbReference>
<evidence type="ECO:0000256" key="1">
    <source>
        <dbReference type="ARBA" id="ARBA00022801"/>
    </source>
</evidence>
<feature type="signal peptide" evidence="2">
    <location>
        <begin position="1"/>
        <end position="24"/>
    </location>
</feature>
<accession>A0A7S9L2Z4</accession>
<dbReference type="Gene3D" id="3.40.710.10">
    <property type="entry name" value="DD-peptidase/beta-lactamase superfamily"/>
    <property type="match status" value="1"/>
</dbReference>